<dbReference type="EMBL" id="CAIT01000007">
    <property type="protein sequence ID" value="CCH54464.1"/>
    <property type="molecule type" value="Genomic_DNA"/>
</dbReference>
<sequence>MTSAAPTSTFLDSFYGLDAHILRKNDLGSLADLYRFRHFAACQQDDLNPVSKLLLNGWSAEYALRITPIVNDEQYLQSSLHWTFPQAYYSIHFTARAFLAVQGLWLSNEELIGKRLANYVVNGFYPESLGFYAYGFGDTYRVCRLSDSADEKQVADLLHSTRTRQFKRAKEALQANPKTALRRPATGEILTRFSANQYKELSRHIGYTTYYDVMKRLRISSVNRDLERTFGATDEVDVRSFHASLVRIVSHINSVHEAYICKSVGYLNYCQIVNNLPFYLRENFVGERLHSNKINPM</sequence>
<reference evidence="1 2" key="1">
    <citation type="journal article" date="2012" name="J. Bacteriol.">
        <title>Genome Sequence of the Filamentous Bacterium Fibrisoma limi BUZ 3T.</title>
        <authorList>
            <person name="Filippini M."/>
            <person name="Qi W."/>
            <person name="Jaenicke S."/>
            <person name="Goesmann A."/>
            <person name="Smits T.H."/>
            <person name="Bagheri H.C."/>
        </authorList>
    </citation>
    <scope>NUCLEOTIDE SEQUENCE [LARGE SCALE GENOMIC DNA]</scope>
    <source>
        <strain evidence="2">BUZ 3T</strain>
    </source>
</reference>
<dbReference type="STRING" id="1185876.BN8_03636"/>
<dbReference type="Proteomes" id="UP000009309">
    <property type="component" value="Unassembled WGS sequence"/>
</dbReference>
<evidence type="ECO:0000313" key="2">
    <source>
        <dbReference type="Proteomes" id="UP000009309"/>
    </source>
</evidence>
<proteinExistence type="predicted"/>
<dbReference type="AlphaFoldDB" id="I2GKN8"/>
<dbReference type="OrthoDB" id="930027at2"/>
<evidence type="ECO:0000313" key="1">
    <source>
        <dbReference type="EMBL" id="CCH54464.1"/>
    </source>
</evidence>
<organism evidence="1 2">
    <name type="scientific">Fibrisoma limi BUZ 3</name>
    <dbReference type="NCBI Taxonomy" id="1185876"/>
    <lineage>
        <taxon>Bacteria</taxon>
        <taxon>Pseudomonadati</taxon>
        <taxon>Bacteroidota</taxon>
        <taxon>Cytophagia</taxon>
        <taxon>Cytophagales</taxon>
        <taxon>Spirosomataceae</taxon>
        <taxon>Fibrisoma</taxon>
    </lineage>
</organism>
<comment type="caution">
    <text evidence="1">The sequence shown here is derived from an EMBL/GenBank/DDBJ whole genome shotgun (WGS) entry which is preliminary data.</text>
</comment>
<protein>
    <submittedName>
        <fullName evidence="1">Uncharacterized protein</fullName>
    </submittedName>
</protein>
<keyword evidence="2" id="KW-1185">Reference proteome</keyword>
<gene>
    <name evidence="1" type="ORF">BN8_03636</name>
</gene>
<dbReference type="eggNOG" id="ENOG502Z9BP">
    <property type="taxonomic scope" value="Bacteria"/>
</dbReference>
<accession>I2GKN8</accession>
<dbReference type="RefSeq" id="WP_009283042.1">
    <property type="nucleotide sequence ID" value="NZ_CAIT01000007.1"/>
</dbReference>
<name>I2GKN8_9BACT</name>